<organism evidence="3 4">
    <name type="scientific">Phialemonium thermophilum</name>
    <dbReference type="NCBI Taxonomy" id="223376"/>
    <lineage>
        <taxon>Eukaryota</taxon>
        <taxon>Fungi</taxon>
        <taxon>Dikarya</taxon>
        <taxon>Ascomycota</taxon>
        <taxon>Pezizomycotina</taxon>
        <taxon>Sordariomycetes</taxon>
        <taxon>Sordariomycetidae</taxon>
        <taxon>Cephalothecales</taxon>
        <taxon>Cephalothecaceae</taxon>
        <taxon>Phialemonium</taxon>
    </lineage>
</organism>
<comment type="caution">
    <text evidence="3">The sequence shown here is derived from an EMBL/GenBank/DDBJ whole genome shotgun (WGS) entry which is preliminary data.</text>
</comment>
<keyword evidence="4" id="KW-1185">Reference proteome</keyword>
<feature type="transmembrane region" description="Helical" evidence="2">
    <location>
        <begin position="6"/>
        <end position="23"/>
    </location>
</feature>
<dbReference type="Proteomes" id="UP001586593">
    <property type="component" value="Unassembled WGS sequence"/>
</dbReference>
<keyword evidence="2" id="KW-1133">Transmembrane helix</keyword>
<reference evidence="3 4" key="1">
    <citation type="journal article" date="2024" name="Commun. Biol.">
        <title>Comparative genomic analysis of thermophilic fungi reveals convergent evolutionary adaptations and gene losses.</title>
        <authorList>
            <person name="Steindorff A.S."/>
            <person name="Aguilar-Pontes M.V."/>
            <person name="Robinson A.J."/>
            <person name="Andreopoulos B."/>
            <person name="LaButti K."/>
            <person name="Kuo A."/>
            <person name="Mondo S."/>
            <person name="Riley R."/>
            <person name="Otillar R."/>
            <person name="Haridas S."/>
            <person name="Lipzen A."/>
            <person name="Grimwood J."/>
            <person name="Schmutz J."/>
            <person name="Clum A."/>
            <person name="Reid I.D."/>
            <person name="Moisan M.C."/>
            <person name="Butler G."/>
            <person name="Nguyen T.T.M."/>
            <person name="Dewar K."/>
            <person name="Conant G."/>
            <person name="Drula E."/>
            <person name="Henrissat B."/>
            <person name="Hansel C."/>
            <person name="Singer S."/>
            <person name="Hutchinson M.I."/>
            <person name="de Vries R.P."/>
            <person name="Natvig D.O."/>
            <person name="Powell A.J."/>
            <person name="Tsang A."/>
            <person name="Grigoriev I.V."/>
        </authorList>
    </citation>
    <scope>NUCLEOTIDE SEQUENCE [LARGE SCALE GENOMIC DNA]</scope>
    <source>
        <strain evidence="3 4">ATCC 24622</strain>
    </source>
</reference>
<feature type="compositionally biased region" description="Basic and acidic residues" evidence="1">
    <location>
        <begin position="222"/>
        <end position="273"/>
    </location>
</feature>
<feature type="compositionally biased region" description="Basic and acidic residues" evidence="1">
    <location>
        <begin position="47"/>
        <end position="75"/>
    </location>
</feature>
<feature type="compositionally biased region" description="Basic and acidic residues" evidence="1">
    <location>
        <begin position="143"/>
        <end position="154"/>
    </location>
</feature>
<feature type="compositionally biased region" description="Acidic residues" evidence="1">
    <location>
        <begin position="449"/>
        <end position="458"/>
    </location>
</feature>
<feature type="compositionally biased region" description="Basic and acidic residues" evidence="1">
    <location>
        <begin position="389"/>
        <end position="400"/>
    </location>
</feature>
<sequence>MGASMSTLGGWAVVLCIAGYYAFRYMDGGRRREIARAAAHKQKSLQARKEEKDKAKRQRGEAYSKDAVADADRTAKPKLRSPKPPTTSAIATTTTTAATGDTSSDDGVDNREFARQLASVKQGTNFAAKKSDEKRQKSVKQSRAQERDDRDRYPHQQPSAPSSTAGADADDDQSPLTSPEVRAADSHQLVADMLERPAPGPSVLRLTDTDKEKAGTKPKRVKTPEKTETKKQRQNRQKAEAAKLAREEAEKERKAKMEQQRRLARISEGRPAKDGSAFMAAAQKQGASVWNGNGVNGSSSPPGGNASGGESNGRFLPVQPLDTFSSKDSTPRAEAAAATTTTTTTTSRPLEKAESWMSSLPSEEEQMEMLREEEAWSTVKTKKAAKSKKKDEHKETREDEVAPSAPEKAAPTKPEPALPAKTPKSAGLNGKPAKTLAQPSVFAALGSEDPVEEEEWDV</sequence>
<feature type="region of interest" description="Disordered" evidence="1">
    <location>
        <begin position="37"/>
        <end position="458"/>
    </location>
</feature>
<protein>
    <submittedName>
        <fullName evidence="3">Uncharacterized protein</fullName>
    </submittedName>
</protein>
<feature type="compositionally biased region" description="Low complexity" evidence="1">
    <location>
        <begin position="286"/>
        <end position="304"/>
    </location>
</feature>
<dbReference type="EMBL" id="JAZHXJ010000334">
    <property type="protein sequence ID" value="KAL1864365.1"/>
    <property type="molecule type" value="Genomic_DNA"/>
</dbReference>
<gene>
    <name evidence="3" type="ORF">VTK73DRAFT_5954</name>
</gene>
<feature type="compositionally biased region" description="Low complexity" evidence="1">
    <location>
        <begin position="335"/>
        <end position="346"/>
    </location>
</feature>
<evidence type="ECO:0000313" key="4">
    <source>
        <dbReference type="Proteomes" id="UP001586593"/>
    </source>
</evidence>
<keyword evidence="2" id="KW-0472">Membrane</keyword>
<accession>A0ABR3WLC8</accession>
<evidence type="ECO:0000256" key="1">
    <source>
        <dbReference type="SAM" id="MobiDB-lite"/>
    </source>
</evidence>
<proteinExistence type="predicted"/>
<evidence type="ECO:0000256" key="2">
    <source>
        <dbReference type="SAM" id="Phobius"/>
    </source>
</evidence>
<evidence type="ECO:0000313" key="3">
    <source>
        <dbReference type="EMBL" id="KAL1864365.1"/>
    </source>
</evidence>
<feature type="compositionally biased region" description="Polar residues" evidence="1">
    <location>
        <begin position="156"/>
        <end position="165"/>
    </location>
</feature>
<feature type="compositionally biased region" description="Low complexity" evidence="1">
    <location>
        <begin position="402"/>
        <end position="412"/>
    </location>
</feature>
<keyword evidence="2" id="KW-0812">Transmembrane</keyword>
<feature type="compositionally biased region" description="Low complexity" evidence="1">
    <location>
        <begin position="86"/>
        <end position="102"/>
    </location>
</feature>
<name>A0ABR3WLC8_9PEZI</name>